<dbReference type="PROSITE" id="PS50005">
    <property type="entry name" value="TPR"/>
    <property type="match status" value="1"/>
</dbReference>
<dbReference type="SUPFAM" id="SSF48452">
    <property type="entry name" value="TPR-like"/>
    <property type="match status" value="1"/>
</dbReference>
<protein>
    <recommendedName>
        <fullName evidence="6">Tetratricopeptide repeat protein</fullName>
    </recommendedName>
</protein>
<dbReference type="InterPro" id="IPR019734">
    <property type="entry name" value="TPR_rpt"/>
</dbReference>
<feature type="compositionally biased region" description="Polar residues" evidence="2">
    <location>
        <begin position="29"/>
        <end position="42"/>
    </location>
</feature>
<dbReference type="Gene3D" id="1.25.40.10">
    <property type="entry name" value="Tetratricopeptide repeat domain"/>
    <property type="match status" value="1"/>
</dbReference>
<evidence type="ECO:0000313" key="5">
    <source>
        <dbReference type="Proteomes" id="UP001143307"/>
    </source>
</evidence>
<organism evidence="4 5">
    <name type="scientific">Candidatus Seongchinamella marina</name>
    <dbReference type="NCBI Taxonomy" id="2518990"/>
    <lineage>
        <taxon>Bacteria</taxon>
        <taxon>Pseudomonadati</taxon>
        <taxon>Pseudomonadota</taxon>
        <taxon>Gammaproteobacteria</taxon>
        <taxon>Cellvibrionales</taxon>
        <taxon>Halieaceae</taxon>
        <taxon>Seongchinamella</taxon>
    </lineage>
</organism>
<evidence type="ECO:0008006" key="6">
    <source>
        <dbReference type="Google" id="ProtNLM"/>
    </source>
</evidence>
<keyword evidence="1" id="KW-0802">TPR repeat</keyword>
<keyword evidence="3" id="KW-0732">Signal</keyword>
<dbReference type="RefSeq" id="WP_279254113.1">
    <property type="nucleotide sequence ID" value="NZ_SHNP01000008.1"/>
</dbReference>
<accession>A0ABT3SZN6</accession>
<reference evidence="4" key="1">
    <citation type="submission" date="2019-02" db="EMBL/GenBank/DDBJ databases">
        <authorList>
            <person name="Li S.-H."/>
        </authorList>
    </citation>
    <scope>NUCLEOTIDE SEQUENCE</scope>
    <source>
        <strain evidence="4">IMCC8485</strain>
    </source>
</reference>
<comment type="caution">
    <text evidence="4">The sequence shown here is derived from an EMBL/GenBank/DDBJ whole genome shotgun (WGS) entry which is preliminary data.</text>
</comment>
<keyword evidence="5" id="KW-1185">Reference proteome</keyword>
<dbReference type="Proteomes" id="UP001143307">
    <property type="component" value="Unassembled WGS sequence"/>
</dbReference>
<proteinExistence type="predicted"/>
<gene>
    <name evidence="4" type="ORF">EYC87_17985</name>
</gene>
<feature type="chain" id="PRO_5046821754" description="Tetratricopeptide repeat protein" evidence="3">
    <location>
        <begin position="30"/>
        <end position="127"/>
    </location>
</feature>
<dbReference type="InterPro" id="IPR011990">
    <property type="entry name" value="TPR-like_helical_dom_sf"/>
</dbReference>
<dbReference type="EMBL" id="SHNP01000008">
    <property type="protein sequence ID" value="MCX2975474.1"/>
    <property type="molecule type" value="Genomic_DNA"/>
</dbReference>
<evidence type="ECO:0000256" key="3">
    <source>
        <dbReference type="SAM" id="SignalP"/>
    </source>
</evidence>
<evidence type="ECO:0000256" key="1">
    <source>
        <dbReference type="PROSITE-ProRule" id="PRU00339"/>
    </source>
</evidence>
<feature type="signal peptide" evidence="3">
    <location>
        <begin position="1"/>
        <end position="29"/>
    </location>
</feature>
<evidence type="ECO:0000313" key="4">
    <source>
        <dbReference type="EMBL" id="MCX2975474.1"/>
    </source>
</evidence>
<evidence type="ECO:0000256" key="2">
    <source>
        <dbReference type="SAM" id="MobiDB-lite"/>
    </source>
</evidence>
<sequence>MQYQRRYQFTPLLIAIAAAGMSLPATSMATEPNQTRVSSQRASVEHTTQTQALAEQQEIERQIKRIEAKLKTEPKEKGWVIVGDAYMHLKRYNEAVSAYQNAYLLSEDSKDVRAKIKRALNHAQVEQ</sequence>
<feature type="region of interest" description="Disordered" evidence="2">
    <location>
        <begin position="29"/>
        <end position="52"/>
    </location>
</feature>
<name>A0ABT3SZN6_9GAMM</name>
<feature type="repeat" description="TPR" evidence="1">
    <location>
        <begin position="76"/>
        <end position="109"/>
    </location>
</feature>